<protein>
    <recommendedName>
        <fullName evidence="3">Gamma carbonic anhydrase family protein</fullName>
    </recommendedName>
</protein>
<dbReference type="Pfam" id="PF00132">
    <property type="entry name" value="Hexapep"/>
    <property type="match status" value="1"/>
</dbReference>
<dbReference type="InterPro" id="IPR011004">
    <property type="entry name" value="Trimer_LpxA-like_sf"/>
</dbReference>
<dbReference type="EMBL" id="BMDZ01000031">
    <property type="protein sequence ID" value="GGB44571.1"/>
    <property type="molecule type" value="Genomic_DNA"/>
</dbReference>
<sequence length="205" mass="21824">MFSGADIAAARAAGLRIGAQVVVDPVARIDRSAAIFGKVTLKAGVSVWMNVVFRAEMFDIVIGENTNIQDFVMVHVGSHTGTHVGRNCSITHHVTIHGCQIGDNVLVGIGATVMDGCVIGENSIIAPQSCLKEGTIIPPNSIVVGTPAKVVRTRDNGAANRLNAFLYRRNAEAYAEGDDRLWSRDSFHTEMDAEIARIAREAAGA</sequence>
<dbReference type="PANTHER" id="PTHR13061:SF29">
    <property type="entry name" value="GAMMA CARBONIC ANHYDRASE-LIKE 1, MITOCHONDRIAL-RELATED"/>
    <property type="match status" value="1"/>
</dbReference>
<dbReference type="InterPro" id="IPR050484">
    <property type="entry name" value="Transf_Hexapept/Carb_Anhydrase"/>
</dbReference>
<reference evidence="2" key="1">
    <citation type="journal article" date="2019" name="Int. J. Syst. Evol. Microbiol.">
        <title>The Global Catalogue of Microorganisms (GCM) 10K type strain sequencing project: providing services to taxonomists for standard genome sequencing and annotation.</title>
        <authorList>
            <consortium name="The Broad Institute Genomics Platform"/>
            <consortium name="The Broad Institute Genome Sequencing Center for Infectious Disease"/>
            <person name="Wu L."/>
            <person name="Ma J."/>
        </authorList>
    </citation>
    <scope>NUCLEOTIDE SEQUENCE [LARGE SCALE GENOMIC DNA]</scope>
    <source>
        <strain evidence="2">CGMCC 1.10188</strain>
    </source>
</reference>
<organism evidence="1 2">
    <name type="scientific">Tistrella bauzanensis</name>
    <dbReference type="NCBI Taxonomy" id="657419"/>
    <lineage>
        <taxon>Bacteria</taxon>
        <taxon>Pseudomonadati</taxon>
        <taxon>Pseudomonadota</taxon>
        <taxon>Alphaproteobacteria</taxon>
        <taxon>Geminicoccales</taxon>
        <taxon>Geminicoccaceae</taxon>
        <taxon>Tistrella</taxon>
    </lineage>
</organism>
<dbReference type="Proteomes" id="UP000603352">
    <property type="component" value="Unassembled WGS sequence"/>
</dbReference>
<comment type="caution">
    <text evidence="1">The sequence shown here is derived from an EMBL/GenBank/DDBJ whole genome shotgun (WGS) entry which is preliminary data.</text>
</comment>
<dbReference type="SUPFAM" id="SSF51161">
    <property type="entry name" value="Trimeric LpxA-like enzymes"/>
    <property type="match status" value="1"/>
</dbReference>
<keyword evidence="2" id="KW-1185">Reference proteome</keyword>
<proteinExistence type="predicted"/>
<name>A0ABQ1IL42_9PROT</name>
<dbReference type="CDD" id="cd04645">
    <property type="entry name" value="LbH_gamma_CA_like"/>
    <property type="match status" value="1"/>
</dbReference>
<evidence type="ECO:0000313" key="2">
    <source>
        <dbReference type="Proteomes" id="UP000603352"/>
    </source>
</evidence>
<dbReference type="Gene3D" id="2.160.10.10">
    <property type="entry name" value="Hexapeptide repeat proteins"/>
    <property type="match status" value="1"/>
</dbReference>
<evidence type="ECO:0008006" key="3">
    <source>
        <dbReference type="Google" id="ProtNLM"/>
    </source>
</evidence>
<dbReference type="PANTHER" id="PTHR13061">
    <property type="entry name" value="DYNACTIN SUBUNIT P25"/>
    <property type="match status" value="1"/>
</dbReference>
<dbReference type="RefSeq" id="WP_188578751.1">
    <property type="nucleotide sequence ID" value="NZ_BMDZ01000031.1"/>
</dbReference>
<dbReference type="InterPro" id="IPR001451">
    <property type="entry name" value="Hexapep"/>
</dbReference>
<dbReference type="InterPro" id="IPR047324">
    <property type="entry name" value="LbH_gamma_CA-like"/>
</dbReference>
<accession>A0ABQ1IL42</accession>
<gene>
    <name evidence="1" type="ORF">GCM10011505_27310</name>
</gene>
<evidence type="ECO:0000313" key="1">
    <source>
        <dbReference type="EMBL" id="GGB44571.1"/>
    </source>
</evidence>